<dbReference type="OrthoDB" id="5149148at2"/>
<protein>
    <submittedName>
        <fullName evidence="2">Putative integral membrane protein</fullName>
    </submittedName>
</protein>
<keyword evidence="3" id="KW-1185">Reference proteome</keyword>
<feature type="transmembrane region" description="Helical" evidence="1">
    <location>
        <begin position="1129"/>
        <end position="1146"/>
    </location>
</feature>
<feature type="transmembrane region" description="Helical" evidence="1">
    <location>
        <begin position="848"/>
        <end position="865"/>
    </location>
</feature>
<dbReference type="InterPro" id="IPR058062">
    <property type="entry name" value="SCO7613_C"/>
</dbReference>
<dbReference type="EMBL" id="FUKO01000017">
    <property type="protein sequence ID" value="SJN26083.1"/>
    <property type="molecule type" value="Genomic_DNA"/>
</dbReference>
<feature type="transmembrane region" description="Helical" evidence="1">
    <location>
        <begin position="1194"/>
        <end position="1214"/>
    </location>
</feature>
<feature type="transmembrane region" description="Helical" evidence="1">
    <location>
        <begin position="624"/>
        <end position="643"/>
    </location>
</feature>
<dbReference type="Proteomes" id="UP000196320">
    <property type="component" value="Unassembled WGS sequence"/>
</dbReference>
<feature type="transmembrane region" description="Helical" evidence="1">
    <location>
        <begin position="702"/>
        <end position="720"/>
    </location>
</feature>
<accession>A0A1R4J318</accession>
<feature type="transmembrane region" description="Helical" evidence="1">
    <location>
        <begin position="900"/>
        <end position="919"/>
    </location>
</feature>
<feature type="transmembrane region" description="Helical" evidence="1">
    <location>
        <begin position="406"/>
        <end position="427"/>
    </location>
</feature>
<sequence>MNAGWMPDAIARLSDARTCPVCEAAELVDWRCPHCGADVTGHAGTELWRASASAAESLRTRAVLLARVPRAVPALAGPVAAGPAPTLSTAASAAIPGRSMRSDSAAVTTTAAARPATDGASLQSVLATAGAALFAVAAIVFTFFNPDLADRGVRNWIIGAVTLAFLGGAWLLARRRLQFSAEAVGGLALVFVGLDVHAVASSVTGIDAGWASASVATAVAGALMLAAALRARIRIWLWTSLLALAVAPAMLGFASSNDTAAALGAAASAFAATGLMALLPRFAARFPARIAGGHEAVAAPRTAGPVPTADAVDRAISTRRALAGEAAALTVLQIVVTMLSALRVVFTGAEPLAIATVLAVLAVHAVLAAVRTIPRVWAFLGGVLVVSAGAFFASALPAAGAVEPEWAIAVVPAGAVLALLVCAIVPLPRRTPRIPMSVGAGLVAGMTSAPAVLYGALVGSDLLRVVGARAETGALSADHGPVFGSTTWPLILGLAVISTGFGVFALLARRRVGIRPLRLAALIVAALYAIASTLTLAASHVLPLQMSIAVLLVIASTIAAVLARGRTGGATIIRVLLVIGCHLALLVAVALAWQDRTFVPAAGIATLLALAVIARAIPTSSRFVHVGVGYGYALVLVGTALSMAGVGGIALLCLTTSAGLLGAVVATFVPRVGARNWQAMLVVASVPLAIGIVQVMFERSGWTALSTGLMFVLALVLLLTRRKGLTIVIRTLAAGALIPALAVVILSLGAQLLVQSGSPVVLPVIAALIALVLPSSRMIRDGLVARGFLMPTAEAARAAIEISALLTGTIAVVLCLTREAAGFGTACLVLILLGTGAGLTSLVARRRYGWWAAAVAFTGALWSLWALNDVGLPEAYLLPPALGAAVVAVLLTLRGARAVPLFAAGLAGAVGPVLALIIAADAGRVPAAVPWRAYGLLAGGWMLVGLAAIVGRAARPHLRRLRPLRLTALLIASLAALGATAQAVRWGSGLDISPVRGGDAGLFLMCIGLSALSALVLFTAARMLHAAAASASPEGRPGIWWIPARWMAVPAALAFSAGVWPAIASDWFVIWGMWLLMLGWLAVMVWAAFRAMQRPSSLLPPVGVLFTIAFITAVVAWSPRELRVEMFSLPLGLFLLVAGALGLRGGSGEDEDAGARAWRLADWPRGWHGSWPLLAPGLIVMTSASVVSTFTDPLTWRAILVMGLALAATLIGAARRLAAPFVIGLIVLPIENVFVFSVQIGRGIESMPWWITLATVGAVLLIIAVTSERRTGATGTVAVRVRDLR</sequence>
<feature type="transmembrane region" description="Helical" evidence="1">
    <location>
        <begin position="156"/>
        <end position="173"/>
    </location>
</feature>
<feature type="transmembrane region" description="Helical" evidence="1">
    <location>
        <begin position="599"/>
        <end position="617"/>
    </location>
</feature>
<feature type="transmembrane region" description="Helical" evidence="1">
    <location>
        <begin position="185"/>
        <end position="203"/>
    </location>
</feature>
<evidence type="ECO:0000313" key="2">
    <source>
        <dbReference type="EMBL" id="SJN26083.1"/>
    </source>
</evidence>
<proteinExistence type="predicted"/>
<feature type="transmembrane region" description="Helical" evidence="1">
    <location>
        <begin position="377"/>
        <end position="400"/>
    </location>
</feature>
<feature type="transmembrane region" description="Helical" evidence="1">
    <location>
        <begin position="488"/>
        <end position="507"/>
    </location>
</feature>
<feature type="transmembrane region" description="Helical" evidence="1">
    <location>
        <begin position="352"/>
        <end position="370"/>
    </location>
</feature>
<gene>
    <name evidence="2" type="ORF">FM104_05105</name>
</gene>
<name>A0A1R4J318_9MICO</name>
<feature type="transmembrane region" description="Helical" evidence="1">
    <location>
        <begin position="966"/>
        <end position="988"/>
    </location>
</feature>
<dbReference type="RefSeq" id="WP_087130393.1">
    <property type="nucleotide sequence ID" value="NZ_FUKO01000017.1"/>
</dbReference>
<feature type="transmembrane region" description="Helical" evidence="1">
    <location>
        <begin position="434"/>
        <end position="457"/>
    </location>
</feature>
<feature type="transmembrane region" description="Helical" evidence="1">
    <location>
        <begin position="1000"/>
        <end position="1021"/>
    </location>
</feature>
<keyword evidence="1" id="KW-0812">Transmembrane</keyword>
<feature type="transmembrane region" description="Helical" evidence="1">
    <location>
        <begin position="820"/>
        <end position="841"/>
    </location>
</feature>
<feature type="transmembrane region" description="Helical" evidence="1">
    <location>
        <begin position="649"/>
        <end position="669"/>
    </location>
</feature>
<keyword evidence="1" id="KW-0472">Membrane</keyword>
<reference evidence="2 3" key="1">
    <citation type="submission" date="2017-02" db="EMBL/GenBank/DDBJ databases">
        <authorList>
            <person name="Peterson S.W."/>
        </authorList>
    </citation>
    <scope>NUCLEOTIDE SEQUENCE [LARGE SCALE GENOMIC DNA]</scope>
    <source>
        <strain evidence="2 3">B Mb 05.01</strain>
    </source>
</reference>
<feature type="transmembrane region" description="Helical" evidence="1">
    <location>
        <begin position="575"/>
        <end position="593"/>
    </location>
</feature>
<feature type="transmembrane region" description="Helical" evidence="1">
    <location>
        <begin position="931"/>
        <end position="954"/>
    </location>
</feature>
<feature type="transmembrane region" description="Helical" evidence="1">
    <location>
        <begin position="1247"/>
        <end position="1265"/>
    </location>
</feature>
<evidence type="ECO:0000313" key="3">
    <source>
        <dbReference type="Proteomes" id="UP000196320"/>
    </source>
</evidence>
<keyword evidence="1" id="KW-1133">Transmembrane helix</keyword>
<feature type="transmembrane region" description="Helical" evidence="1">
    <location>
        <begin position="326"/>
        <end position="346"/>
    </location>
</feature>
<feature type="transmembrane region" description="Helical" evidence="1">
    <location>
        <begin position="209"/>
        <end position="228"/>
    </location>
</feature>
<feature type="transmembrane region" description="Helical" evidence="1">
    <location>
        <begin position="795"/>
        <end position="814"/>
    </location>
</feature>
<feature type="transmembrane region" description="Helical" evidence="1">
    <location>
        <begin position="676"/>
        <end position="696"/>
    </location>
</feature>
<dbReference type="NCBIfam" id="NF047321">
    <property type="entry name" value="SCO7613_CTERM"/>
    <property type="match status" value="1"/>
</dbReference>
<feature type="transmembrane region" description="Helical" evidence="1">
    <location>
        <begin position="1098"/>
        <end position="1117"/>
    </location>
</feature>
<feature type="transmembrane region" description="Helical" evidence="1">
    <location>
        <begin position="1069"/>
        <end position="1089"/>
    </location>
</feature>
<feature type="transmembrane region" description="Helical" evidence="1">
    <location>
        <begin position="756"/>
        <end position="774"/>
    </location>
</feature>
<feature type="transmembrane region" description="Helical" evidence="1">
    <location>
        <begin position="235"/>
        <end position="254"/>
    </location>
</feature>
<organism evidence="2 3">
    <name type="scientific">Microbacterium esteraromaticum</name>
    <dbReference type="NCBI Taxonomy" id="57043"/>
    <lineage>
        <taxon>Bacteria</taxon>
        <taxon>Bacillati</taxon>
        <taxon>Actinomycetota</taxon>
        <taxon>Actinomycetes</taxon>
        <taxon>Micrococcales</taxon>
        <taxon>Microbacteriaceae</taxon>
        <taxon>Microbacterium</taxon>
    </lineage>
</organism>
<feature type="transmembrane region" description="Helical" evidence="1">
    <location>
        <begin position="124"/>
        <end position="144"/>
    </location>
</feature>
<feature type="transmembrane region" description="Helical" evidence="1">
    <location>
        <begin position="1042"/>
        <end position="1063"/>
    </location>
</feature>
<feature type="transmembrane region" description="Helical" evidence="1">
    <location>
        <begin position="1221"/>
        <end position="1241"/>
    </location>
</feature>
<feature type="transmembrane region" description="Helical" evidence="1">
    <location>
        <begin position="519"/>
        <end position="538"/>
    </location>
</feature>
<feature type="transmembrane region" description="Helical" evidence="1">
    <location>
        <begin position="544"/>
        <end position="563"/>
    </location>
</feature>
<feature type="transmembrane region" description="Helical" evidence="1">
    <location>
        <begin position="877"/>
        <end position="893"/>
    </location>
</feature>
<feature type="transmembrane region" description="Helical" evidence="1">
    <location>
        <begin position="727"/>
        <end position="750"/>
    </location>
</feature>
<feature type="transmembrane region" description="Helical" evidence="1">
    <location>
        <begin position="260"/>
        <end position="279"/>
    </location>
</feature>
<evidence type="ECO:0000256" key="1">
    <source>
        <dbReference type="SAM" id="Phobius"/>
    </source>
</evidence>
<feature type="transmembrane region" description="Helical" evidence="1">
    <location>
        <begin position="1167"/>
        <end position="1188"/>
    </location>
</feature>